<feature type="modified residue" description="4-aspartylphosphate" evidence="6">
    <location>
        <position position="54"/>
    </location>
</feature>
<evidence type="ECO:0000256" key="3">
    <source>
        <dbReference type="ARBA" id="ARBA00023015"/>
    </source>
</evidence>
<name>A0A1J0WDR1_9RHOB</name>
<proteinExistence type="predicted"/>
<gene>
    <name evidence="8" type="ORF">BOO69_02685</name>
</gene>
<dbReference type="STRING" id="1917485.BOO69_02685"/>
<dbReference type="PANTHER" id="PTHR48111">
    <property type="entry name" value="REGULATOR OF RPOS"/>
    <property type="match status" value="1"/>
</dbReference>
<evidence type="ECO:0000256" key="2">
    <source>
        <dbReference type="ARBA" id="ARBA00023012"/>
    </source>
</evidence>
<dbReference type="Proteomes" id="UP000181897">
    <property type="component" value="Chromosome"/>
</dbReference>
<dbReference type="InterPro" id="IPR039420">
    <property type="entry name" value="WalR-like"/>
</dbReference>
<keyword evidence="9" id="KW-1185">Reference proteome</keyword>
<keyword evidence="2" id="KW-0902">Two-component regulatory system</keyword>
<dbReference type="PANTHER" id="PTHR48111:SF1">
    <property type="entry name" value="TWO-COMPONENT RESPONSE REGULATOR ORR33"/>
    <property type="match status" value="1"/>
</dbReference>
<evidence type="ECO:0000259" key="7">
    <source>
        <dbReference type="PROSITE" id="PS50110"/>
    </source>
</evidence>
<accession>A0A1J0WDR1</accession>
<dbReference type="GO" id="GO:0032993">
    <property type="term" value="C:protein-DNA complex"/>
    <property type="evidence" value="ECO:0007669"/>
    <property type="project" value="TreeGrafter"/>
</dbReference>
<reference evidence="8 9" key="1">
    <citation type="submission" date="2016-11" db="EMBL/GenBank/DDBJ databases">
        <title>Complete genome sequence of Sulfitobacter sp. AM1-D1, a toxic bacteria associated with marine dinoflagellate Alexandrium minutum in East China Sea.</title>
        <authorList>
            <person name="Yang Q."/>
            <person name="Zhang X."/>
            <person name="Tian X."/>
        </authorList>
    </citation>
    <scope>NUCLEOTIDE SEQUENCE [LARGE SCALE GENOMIC DNA]</scope>
    <source>
        <strain evidence="8 9">AM1-D1</strain>
    </source>
</reference>
<dbReference type="Gene3D" id="3.40.50.2300">
    <property type="match status" value="1"/>
</dbReference>
<dbReference type="InterPro" id="IPR011006">
    <property type="entry name" value="CheY-like_superfamily"/>
</dbReference>
<dbReference type="EMBL" id="CP018076">
    <property type="protein sequence ID" value="APE42444.1"/>
    <property type="molecule type" value="Genomic_DNA"/>
</dbReference>
<dbReference type="KEGG" id="suam:BOO69_02685"/>
<dbReference type="GO" id="GO:0000976">
    <property type="term" value="F:transcription cis-regulatory region binding"/>
    <property type="evidence" value="ECO:0007669"/>
    <property type="project" value="TreeGrafter"/>
</dbReference>
<dbReference type="OrthoDB" id="7326651at2"/>
<evidence type="ECO:0000256" key="4">
    <source>
        <dbReference type="ARBA" id="ARBA00023125"/>
    </source>
</evidence>
<dbReference type="SMART" id="SM00448">
    <property type="entry name" value="REC"/>
    <property type="match status" value="1"/>
</dbReference>
<dbReference type="GO" id="GO:0006355">
    <property type="term" value="P:regulation of DNA-templated transcription"/>
    <property type="evidence" value="ECO:0007669"/>
    <property type="project" value="TreeGrafter"/>
</dbReference>
<dbReference type="SUPFAM" id="SSF52172">
    <property type="entry name" value="CheY-like"/>
    <property type="match status" value="1"/>
</dbReference>
<keyword evidence="4" id="KW-0238">DNA-binding</keyword>
<dbReference type="Pfam" id="PF00072">
    <property type="entry name" value="Response_reg"/>
    <property type="match status" value="1"/>
</dbReference>
<keyword evidence="3" id="KW-0805">Transcription regulation</keyword>
<evidence type="ECO:0000313" key="8">
    <source>
        <dbReference type="EMBL" id="APE42444.1"/>
    </source>
</evidence>
<evidence type="ECO:0000256" key="6">
    <source>
        <dbReference type="PROSITE-ProRule" id="PRU00169"/>
    </source>
</evidence>
<dbReference type="PROSITE" id="PS50110">
    <property type="entry name" value="RESPONSE_REGULATORY"/>
    <property type="match status" value="1"/>
</dbReference>
<evidence type="ECO:0000256" key="5">
    <source>
        <dbReference type="ARBA" id="ARBA00023163"/>
    </source>
</evidence>
<protein>
    <recommendedName>
        <fullName evidence="7">Response regulatory domain-containing protein</fullName>
    </recommendedName>
</protein>
<evidence type="ECO:0000256" key="1">
    <source>
        <dbReference type="ARBA" id="ARBA00022553"/>
    </source>
</evidence>
<dbReference type="CDD" id="cd17574">
    <property type="entry name" value="REC_OmpR"/>
    <property type="match status" value="1"/>
</dbReference>
<dbReference type="InterPro" id="IPR001789">
    <property type="entry name" value="Sig_transdc_resp-reg_receiver"/>
</dbReference>
<dbReference type="RefSeq" id="WP_071970078.1">
    <property type="nucleotide sequence ID" value="NZ_CP018076.1"/>
</dbReference>
<dbReference type="GO" id="GO:0005829">
    <property type="term" value="C:cytosol"/>
    <property type="evidence" value="ECO:0007669"/>
    <property type="project" value="TreeGrafter"/>
</dbReference>
<feature type="domain" description="Response regulatory" evidence="7">
    <location>
        <begin position="2"/>
        <end position="121"/>
    </location>
</feature>
<organism evidence="8 9">
    <name type="scientific">Sulfitobacter alexandrii</name>
    <dbReference type="NCBI Taxonomy" id="1917485"/>
    <lineage>
        <taxon>Bacteria</taxon>
        <taxon>Pseudomonadati</taxon>
        <taxon>Pseudomonadota</taxon>
        <taxon>Alphaproteobacteria</taxon>
        <taxon>Rhodobacterales</taxon>
        <taxon>Roseobacteraceae</taxon>
        <taxon>Sulfitobacter</taxon>
    </lineage>
</organism>
<dbReference type="GO" id="GO:0000156">
    <property type="term" value="F:phosphorelay response regulator activity"/>
    <property type="evidence" value="ECO:0007669"/>
    <property type="project" value="TreeGrafter"/>
</dbReference>
<evidence type="ECO:0000313" key="9">
    <source>
        <dbReference type="Proteomes" id="UP000181897"/>
    </source>
</evidence>
<keyword evidence="1 6" id="KW-0597">Phosphoprotein</keyword>
<sequence length="325" mass="36316">MKILAVDDNPFMLDFLPAILKEADFPDVTVASSGKEALRILKNATEPFDCLLLDIVMPNMDGITLCRKVREMRSYRTTPITMLTLKTDAVSIEKAFAAGANDYIFKPFEVHEIAKRLRVTQRMLESTEVAMRVNPQMMLPNGERGRHAFSLEDPLYVLGTHQLVPPFTLGNYLSQLSRNNLNACHVFCAQVEDITALYAHCTSREYVMAIAAGARAIGRVVDKPQLLMAHIGSGTLLGILTGDDLPEWPQIEQSVQRELKTLIPWDQEPLDAPISISLGRPIHPNAHRTQRVKNTFDRAIGRLVERQKTMHKALLGHTPAVSSAR</sequence>
<dbReference type="AlphaFoldDB" id="A0A1J0WDR1"/>
<keyword evidence="5" id="KW-0804">Transcription</keyword>